<keyword evidence="2 4" id="KW-0863">Zinc-finger</keyword>
<protein>
    <recommendedName>
        <fullName evidence="6">SWIM-type domain-containing protein</fullName>
    </recommendedName>
</protein>
<dbReference type="Pfam" id="PF04434">
    <property type="entry name" value="SWIM"/>
    <property type="match status" value="1"/>
</dbReference>
<dbReference type="EMBL" id="OX465084">
    <property type="protein sequence ID" value="CAI9299254.1"/>
    <property type="molecule type" value="Genomic_DNA"/>
</dbReference>
<evidence type="ECO:0000313" key="7">
    <source>
        <dbReference type="EMBL" id="CAI9299254.1"/>
    </source>
</evidence>
<dbReference type="InterPro" id="IPR007527">
    <property type="entry name" value="Znf_SWIM"/>
</dbReference>
<keyword evidence="1" id="KW-0479">Metal-binding</keyword>
<evidence type="ECO:0000256" key="4">
    <source>
        <dbReference type="PROSITE-ProRule" id="PRU00325"/>
    </source>
</evidence>
<evidence type="ECO:0000256" key="3">
    <source>
        <dbReference type="ARBA" id="ARBA00022833"/>
    </source>
</evidence>
<dbReference type="GO" id="GO:0008270">
    <property type="term" value="F:zinc ion binding"/>
    <property type="evidence" value="ECO:0007669"/>
    <property type="project" value="UniProtKB-KW"/>
</dbReference>
<dbReference type="SMART" id="SM00575">
    <property type="entry name" value="ZnF_PMZ"/>
    <property type="match status" value="1"/>
</dbReference>
<feature type="compositionally biased region" description="Basic and acidic residues" evidence="5">
    <location>
        <begin position="363"/>
        <end position="373"/>
    </location>
</feature>
<dbReference type="PANTHER" id="PTHR31973:SF190">
    <property type="entry name" value="MULE TRANSPOSASE DOMAIN-CONTAINING PROTEIN"/>
    <property type="match status" value="1"/>
</dbReference>
<gene>
    <name evidence="7" type="ORF">LSALG_LOCUS37975</name>
</gene>
<name>A0AA35ZVU1_LACSI</name>
<evidence type="ECO:0000256" key="5">
    <source>
        <dbReference type="SAM" id="MobiDB-lite"/>
    </source>
</evidence>
<organism evidence="7 8">
    <name type="scientific">Lactuca saligna</name>
    <name type="common">Willowleaf lettuce</name>
    <dbReference type="NCBI Taxonomy" id="75948"/>
    <lineage>
        <taxon>Eukaryota</taxon>
        <taxon>Viridiplantae</taxon>
        <taxon>Streptophyta</taxon>
        <taxon>Embryophyta</taxon>
        <taxon>Tracheophyta</taxon>
        <taxon>Spermatophyta</taxon>
        <taxon>Magnoliopsida</taxon>
        <taxon>eudicotyledons</taxon>
        <taxon>Gunneridae</taxon>
        <taxon>Pentapetalae</taxon>
        <taxon>asterids</taxon>
        <taxon>campanulids</taxon>
        <taxon>Asterales</taxon>
        <taxon>Asteraceae</taxon>
        <taxon>Cichorioideae</taxon>
        <taxon>Cichorieae</taxon>
        <taxon>Lactucinae</taxon>
        <taxon>Lactuca</taxon>
    </lineage>
</organism>
<feature type="domain" description="SWIM-type" evidence="6">
    <location>
        <begin position="262"/>
        <end position="304"/>
    </location>
</feature>
<evidence type="ECO:0000256" key="2">
    <source>
        <dbReference type="ARBA" id="ARBA00022771"/>
    </source>
</evidence>
<proteinExistence type="predicted"/>
<feature type="region of interest" description="Disordered" evidence="5">
    <location>
        <begin position="351"/>
        <end position="373"/>
    </location>
</feature>
<dbReference type="AlphaFoldDB" id="A0AA35ZVU1"/>
<evidence type="ECO:0000259" key="6">
    <source>
        <dbReference type="PROSITE" id="PS50966"/>
    </source>
</evidence>
<keyword evidence="8" id="KW-1185">Reference proteome</keyword>
<dbReference type="Proteomes" id="UP001177003">
    <property type="component" value="Chromosome 8"/>
</dbReference>
<sequence length="373" mass="43157">MRVGSRSSLPFLCEGQYTTLRDYVQELHTRNPGTTVKIEVENEPNPTFETRTFKRIYICLGPLKKFFLAGKRDYIGLDGTFMKEPYPGMILTIVGLLQAIGTLYPCAEQKFCLQHIHENMKKIWRGKVFQDMLWNCASTTTIQEFNHAMEELRKLNNDCYECIKAIPPQHWSRAHFAGRAHCDGLLNNLCETINNQIKKAHDQPIITCLEYIREYLMLRIVSVQKVIDKVVGPLTPTATSVLERNKYDAAQCVGKLCGNGKYQVSGPWMDQCVVDMVQHTCSCRIWELTGIPCKHALVAIWDMRKNKQNVGVPEEWVHSTNWLKTWKEMYSFKIEPMNGRRIWEKVSMSNHFAPSQSSCPHQKTKEEKKEVNY</sequence>
<feature type="compositionally biased region" description="Polar residues" evidence="5">
    <location>
        <begin position="351"/>
        <end position="361"/>
    </location>
</feature>
<accession>A0AA35ZVU1</accession>
<evidence type="ECO:0000256" key="1">
    <source>
        <dbReference type="ARBA" id="ARBA00022723"/>
    </source>
</evidence>
<dbReference type="InterPro" id="IPR006564">
    <property type="entry name" value="Znf_PMZ"/>
</dbReference>
<dbReference type="PROSITE" id="PS50966">
    <property type="entry name" value="ZF_SWIM"/>
    <property type="match status" value="1"/>
</dbReference>
<keyword evidence="3" id="KW-0862">Zinc</keyword>
<dbReference type="PANTHER" id="PTHR31973">
    <property type="entry name" value="POLYPROTEIN, PUTATIVE-RELATED"/>
    <property type="match status" value="1"/>
</dbReference>
<reference evidence="7" key="1">
    <citation type="submission" date="2023-04" db="EMBL/GenBank/DDBJ databases">
        <authorList>
            <person name="Vijverberg K."/>
            <person name="Xiong W."/>
            <person name="Schranz E."/>
        </authorList>
    </citation>
    <scope>NUCLEOTIDE SEQUENCE</scope>
</reference>
<evidence type="ECO:0000313" key="8">
    <source>
        <dbReference type="Proteomes" id="UP001177003"/>
    </source>
</evidence>